<evidence type="ECO:0000259" key="1">
    <source>
        <dbReference type="PROSITE" id="PS50943"/>
    </source>
</evidence>
<dbReference type="SUPFAM" id="SSF47413">
    <property type="entry name" value="lambda repressor-like DNA-binding domains"/>
    <property type="match status" value="1"/>
</dbReference>
<dbReference type="EMBL" id="MIQE01000024">
    <property type="protein sequence ID" value="OFA09777.1"/>
    <property type="molecule type" value="Genomic_DNA"/>
</dbReference>
<dbReference type="Gene3D" id="1.10.260.40">
    <property type="entry name" value="lambda repressor-like DNA-binding domains"/>
    <property type="match status" value="1"/>
</dbReference>
<evidence type="ECO:0000313" key="2">
    <source>
        <dbReference type="EMBL" id="OFA09777.1"/>
    </source>
</evidence>
<accession>A0A1E7X9G1</accession>
<evidence type="ECO:0000313" key="3">
    <source>
        <dbReference type="Proteomes" id="UP000177010"/>
    </source>
</evidence>
<sequence>MPKTTKLDEYIKQYTEHSGDKVEFDRGKVRMITACQFMKAREAAGLTQRDLAAAAGVPQRTVARVELGDNTSIDTLSKLAVALGKTLAISLV</sequence>
<gene>
    <name evidence="2" type="ORF">LASUN_22590</name>
</gene>
<reference evidence="2 3" key="1">
    <citation type="submission" date="2016-09" db="EMBL/GenBank/DDBJ databases">
        <title>Genome Sequence of Lactobacillus sunkii Strain CG01.</title>
        <authorList>
            <person name="Poehlein A."/>
            <person name="Gabris C."/>
            <person name="Bengelsdorf F.R."/>
            <person name="Duerre P."/>
            <person name="Daniel R."/>
        </authorList>
    </citation>
    <scope>NUCLEOTIDE SEQUENCE [LARGE SCALE GENOMIC DNA]</scope>
    <source>
        <strain evidence="2 3">CG_D</strain>
    </source>
</reference>
<dbReference type="SMART" id="SM00530">
    <property type="entry name" value="HTH_XRE"/>
    <property type="match status" value="1"/>
</dbReference>
<proteinExistence type="predicted"/>
<protein>
    <submittedName>
        <fullName evidence="2">Anaerobic benzoate catabolism transcriptional regulator</fullName>
    </submittedName>
</protein>
<dbReference type="STRING" id="481719.LASUN_22590"/>
<dbReference type="Pfam" id="PF01381">
    <property type="entry name" value="HTH_3"/>
    <property type="match status" value="1"/>
</dbReference>
<feature type="domain" description="HTH cro/C1-type" evidence="1">
    <location>
        <begin position="39"/>
        <end position="90"/>
    </location>
</feature>
<name>A0A1E7X9G1_9LACO</name>
<dbReference type="InterPro" id="IPR001387">
    <property type="entry name" value="Cro/C1-type_HTH"/>
</dbReference>
<dbReference type="InterPro" id="IPR010982">
    <property type="entry name" value="Lambda_DNA-bd_dom_sf"/>
</dbReference>
<comment type="caution">
    <text evidence="2">The sequence shown here is derived from an EMBL/GenBank/DDBJ whole genome shotgun (WGS) entry which is preliminary data.</text>
</comment>
<dbReference type="RefSeq" id="WP_070368479.1">
    <property type="nucleotide sequence ID" value="NZ_JAZHVW010000007.1"/>
</dbReference>
<organism evidence="2 3">
    <name type="scientific">Lentilactobacillus sunkii</name>
    <dbReference type="NCBI Taxonomy" id="481719"/>
    <lineage>
        <taxon>Bacteria</taxon>
        <taxon>Bacillati</taxon>
        <taxon>Bacillota</taxon>
        <taxon>Bacilli</taxon>
        <taxon>Lactobacillales</taxon>
        <taxon>Lactobacillaceae</taxon>
        <taxon>Lentilactobacillus</taxon>
    </lineage>
</organism>
<dbReference type="CDD" id="cd00093">
    <property type="entry name" value="HTH_XRE"/>
    <property type="match status" value="1"/>
</dbReference>
<dbReference type="PROSITE" id="PS50943">
    <property type="entry name" value="HTH_CROC1"/>
    <property type="match status" value="1"/>
</dbReference>
<dbReference type="Proteomes" id="UP000177010">
    <property type="component" value="Unassembled WGS sequence"/>
</dbReference>
<dbReference type="GO" id="GO:0003677">
    <property type="term" value="F:DNA binding"/>
    <property type="evidence" value="ECO:0007669"/>
    <property type="project" value="InterPro"/>
</dbReference>
<dbReference type="AlphaFoldDB" id="A0A1E7X9G1"/>